<dbReference type="GO" id="GO:0008374">
    <property type="term" value="F:O-acyltransferase activity"/>
    <property type="evidence" value="ECO:0007669"/>
    <property type="project" value="TreeGrafter"/>
</dbReference>
<comment type="caution">
    <text evidence="4">The sequence shown here is derived from an EMBL/GenBank/DDBJ whole genome shotgun (WGS) entry which is preliminary data.</text>
</comment>
<dbReference type="Gene3D" id="2.160.10.10">
    <property type="entry name" value="Hexapeptide repeat proteins"/>
    <property type="match status" value="1"/>
</dbReference>
<proteinExistence type="inferred from homology"/>
<name>A0A9D9HK24_9BACT</name>
<dbReference type="CDD" id="cd05825">
    <property type="entry name" value="LbH_wcaF_like"/>
    <property type="match status" value="1"/>
</dbReference>
<evidence type="ECO:0000256" key="2">
    <source>
        <dbReference type="ARBA" id="ARBA00022679"/>
    </source>
</evidence>
<dbReference type="InterPro" id="IPR051159">
    <property type="entry name" value="Hexapeptide_acetyltransf"/>
</dbReference>
<dbReference type="PANTHER" id="PTHR23416">
    <property type="entry name" value="SIALIC ACID SYNTHASE-RELATED"/>
    <property type="match status" value="1"/>
</dbReference>
<dbReference type="PANTHER" id="PTHR23416:SF23">
    <property type="entry name" value="ACETYLTRANSFERASE C18B11.09C-RELATED"/>
    <property type="match status" value="1"/>
</dbReference>
<reference evidence="4" key="1">
    <citation type="submission" date="2020-10" db="EMBL/GenBank/DDBJ databases">
        <authorList>
            <person name="Gilroy R."/>
        </authorList>
    </citation>
    <scope>NUCLEOTIDE SEQUENCE</scope>
    <source>
        <strain evidence="4">B1-3475</strain>
    </source>
</reference>
<accession>A0A9D9HK24</accession>
<keyword evidence="2" id="KW-0808">Transferase</keyword>
<dbReference type="PROSITE" id="PS00101">
    <property type="entry name" value="HEXAPEP_TRANSFERASES"/>
    <property type="match status" value="1"/>
</dbReference>
<evidence type="ECO:0000256" key="1">
    <source>
        <dbReference type="ARBA" id="ARBA00007274"/>
    </source>
</evidence>
<keyword evidence="3" id="KW-0677">Repeat</keyword>
<sequence>MTDPIIDLSKYHNSLSRKNQLIRLIWSIIWTISARWLPRSTGSHWKILLLKIFGAQIDKTAVIYSSAKIYYPANLIMGKYSCLASDVNCYNVDKIVVMDNSTVSQGAFLCTASHDITDPLNHLITAPIVIQDQAWVAADAFIGMGVTIGQGAVVGARAAVFKNVEPWTVVGGNPAKFIKKRIIKE</sequence>
<dbReference type="InterPro" id="IPR011004">
    <property type="entry name" value="Trimer_LpxA-like_sf"/>
</dbReference>
<evidence type="ECO:0000313" key="4">
    <source>
        <dbReference type="EMBL" id="MBO8455276.1"/>
    </source>
</evidence>
<dbReference type="GO" id="GO:0005829">
    <property type="term" value="C:cytosol"/>
    <property type="evidence" value="ECO:0007669"/>
    <property type="project" value="TreeGrafter"/>
</dbReference>
<dbReference type="InterPro" id="IPR018357">
    <property type="entry name" value="Hexapep_transf_CS"/>
</dbReference>
<evidence type="ECO:0000256" key="3">
    <source>
        <dbReference type="ARBA" id="ARBA00022737"/>
    </source>
</evidence>
<organism evidence="4 5">
    <name type="scientific">Candidatus Cryptobacteroides intestinigallinarum</name>
    <dbReference type="NCBI Taxonomy" id="2840767"/>
    <lineage>
        <taxon>Bacteria</taxon>
        <taxon>Pseudomonadati</taxon>
        <taxon>Bacteroidota</taxon>
        <taxon>Bacteroidia</taxon>
        <taxon>Bacteroidales</taxon>
        <taxon>Candidatus Cryptobacteroides</taxon>
    </lineage>
</organism>
<dbReference type="AlphaFoldDB" id="A0A9D9HK24"/>
<dbReference type="Proteomes" id="UP000823617">
    <property type="component" value="Unassembled WGS sequence"/>
</dbReference>
<protein>
    <submittedName>
        <fullName evidence="4">Colanic acid biosynthesis acetyltransferase</fullName>
    </submittedName>
</protein>
<reference evidence="4" key="2">
    <citation type="journal article" date="2021" name="PeerJ">
        <title>Extensive microbial diversity within the chicken gut microbiome revealed by metagenomics and culture.</title>
        <authorList>
            <person name="Gilroy R."/>
            <person name="Ravi A."/>
            <person name="Getino M."/>
            <person name="Pursley I."/>
            <person name="Horton D.L."/>
            <person name="Alikhan N.F."/>
            <person name="Baker D."/>
            <person name="Gharbi K."/>
            <person name="Hall N."/>
            <person name="Watson M."/>
            <person name="Adriaenssens E.M."/>
            <person name="Foster-Nyarko E."/>
            <person name="Jarju S."/>
            <person name="Secka A."/>
            <person name="Antonio M."/>
            <person name="Oren A."/>
            <person name="Chaudhuri R.R."/>
            <person name="La Ragione R."/>
            <person name="Hildebrand F."/>
            <person name="Pallen M.J."/>
        </authorList>
    </citation>
    <scope>NUCLEOTIDE SEQUENCE</scope>
    <source>
        <strain evidence="4">B1-3475</strain>
    </source>
</reference>
<comment type="similarity">
    <text evidence="1">Belongs to the transferase hexapeptide repeat family.</text>
</comment>
<dbReference type="EMBL" id="JADIMK010000022">
    <property type="protein sequence ID" value="MBO8455276.1"/>
    <property type="molecule type" value="Genomic_DNA"/>
</dbReference>
<gene>
    <name evidence="4" type="ORF">IAC08_02585</name>
</gene>
<evidence type="ECO:0000313" key="5">
    <source>
        <dbReference type="Proteomes" id="UP000823617"/>
    </source>
</evidence>
<dbReference type="SUPFAM" id="SSF51161">
    <property type="entry name" value="Trimeric LpxA-like enzymes"/>
    <property type="match status" value="1"/>
</dbReference>